<reference evidence="1" key="2">
    <citation type="submission" date="2023-06" db="EMBL/GenBank/DDBJ databases">
        <authorList>
            <consortium name="Lawrence Berkeley National Laboratory"/>
            <person name="Haridas S."/>
            <person name="Hensen N."/>
            <person name="Bonometti L."/>
            <person name="Westerberg I."/>
            <person name="Brannstrom I.O."/>
            <person name="Guillou S."/>
            <person name="Cros-Aarteil S."/>
            <person name="Calhoun S."/>
            <person name="Kuo A."/>
            <person name="Mondo S."/>
            <person name="Pangilinan J."/>
            <person name="Riley R."/>
            <person name="Labutti K."/>
            <person name="Andreopoulos B."/>
            <person name="Lipzen A."/>
            <person name="Chen C."/>
            <person name="Yanf M."/>
            <person name="Daum C."/>
            <person name="Ng V."/>
            <person name="Clum A."/>
            <person name="Steindorff A."/>
            <person name="Ohm R."/>
            <person name="Martin F."/>
            <person name="Silar P."/>
            <person name="Natvig D."/>
            <person name="Lalanne C."/>
            <person name="Gautier V."/>
            <person name="Ament-Velasquez S.L."/>
            <person name="Kruys A."/>
            <person name="Hutchinson M.I."/>
            <person name="Powell A.J."/>
            <person name="Barry K."/>
            <person name="Miller A.N."/>
            <person name="Grigoriev I.V."/>
            <person name="Debuchy R."/>
            <person name="Gladieux P."/>
            <person name="Thoren M.H."/>
            <person name="Johannesson H."/>
        </authorList>
    </citation>
    <scope>NUCLEOTIDE SEQUENCE</scope>
    <source>
        <strain evidence="1">CBS 958.72</strain>
    </source>
</reference>
<comment type="caution">
    <text evidence="1">The sequence shown here is derived from an EMBL/GenBank/DDBJ whole genome shotgun (WGS) entry which is preliminary data.</text>
</comment>
<proteinExistence type="predicted"/>
<name>A0AAE0KAW0_9PEZI</name>
<organism evidence="1 2">
    <name type="scientific">Lasiosphaeria ovina</name>
    <dbReference type="NCBI Taxonomy" id="92902"/>
    <lineage>
        <taxon>Eukaryota</taxon>
        <taxon>Fungi</taxon>
        <taxon>Dikarya</taxon>
        <taxon>Ascomycota</taxon>
        <taxon>Pezizomycotina</taxon>
        <taxon>Sordariomycetes</taxon>
        <taxon>Sordariomycetidae</taxon>
        <taxon>Sordariales</taxon>
        <taxon>Lasiosphaeriaceae</taxon>
        <taxon>Lasiosphaeria</taxon>
    </lineage>
</organism>
<accession>A0AAE0KAW0</accession>
<reference evidence="1" key="1">
    <citation type="journal article" date="2023" name="Mol. Phylogenet. Evol.">
        <title>Genome-scale phylogeny and comparative genomics of the fungal order Sordariales.</title>
        <authorList>
            <person name="Hensen N."/>
            <person name="Bonometti L."/>
            <person name="Westerberg I."/>
            <person name="Brannstrom I.O."/>
            <person name="Guillou S."/>
            <person name="Cros-Aarteil S."/>
            <person name="Calhoun S."/>
            <person name="Haridas S."/>
            <person name="Kuo A."/>
            <person name="Mondo S."/>
            <person name="Pangilinan J."/>
            <person name="Riley R."/>
            <person name="LaButti K."/>
            <person name="Andreopoulos B."/>
            <person name="Lipzen A."/>
            <person name="Chen C."/>
            <person name="Yan M."/>
            <person name="Daum C."/>
            <person name="Ng V."/>
            <person name="Clum A."/>
            <person name="Steindorff A."/>
            <person name="Ohm R.A."/>
            <person name="Martin F."/>
            <person name="Silar P."/>
            <person name="Natvig D.O."/>
            <person name="Lalanne C."/>
            <person name="Gautier V."/>
            <person name="Ament-Velasquez S.L."/>
            <person name="Kruys A."/>
            <person name="Hutchinson M.I."/>
            <person name="Powell A.J."/>
            <person name="Barry K."/>
            <person name="Miller A.N."/>
            <person name="Grigoriev I.V."/>
            <person name="Debuchy R."/>
            <person name="Gladieux P."/>
            <person name="Hiltunen Thoren M."/>
            <person name="Johannesson H."/>
        </authorList>
    </citation>
    <scope>NUCLEOTIDE SEQUENCE</scope>
    <source>
        <strain evidence="1">CBS 958.72</strain>
    </source>
</reference>
<dbReference type="Proteomes" id="UP001287356">
    <property type="component" value="Unassembled WGS sequence"/>
</dbReference>
<evidence type="ECO:0000313" key="1">
    <source>
        <dbReference type="EMBL" id="KAK3373054.1"/>
    </source>
</evidence>
<sequence length="162" mass="18580">MPRECAIESDNAIYRRLVDTCYEYLGRWKRWLPYYGITDVVEVNFHFAGIAKSDGSYPIWMDPVKPDHVLKECEKIIARHPTGPHVDYNDFCDGYLHSSECCIGMEEWSQPCIMVEAAKAEQRRKQLLFLSDLKDCAQDPARANGLHTLGGLAQDSCIYETK</sequence>
<protein>
    <submittedName>
        <fullName evidence="1">Uncharacterized protein</fullName>
    </submittedName>
</protein>
<keyword evidence="2" id="KW-1185">Reference proteome</keyword>
<dbReference type="EMBL" id="JAULSN010000004">
    <property type="protein sequence ID" value="KAK3373054.1"/>
    <property type="molecule type" value="Genomic_DNA"/>
</dbReference>
<gene>
    <name evidence="1" type="ORF">B0T24DRAFT_529119</name>
</gene>
<evidence type="ECO:0000313" key="2">
    <source>
        <dbReference type="Proteomes" id="UP001287356"/>
    </source>
</evidence>
<dbReference type="AlphaFoldDB" id="A0AAE0KAW0"/>